<name>A0A4P9ULH4_METBY</name>
<dbReference type="PANTHER" id="PTHR34825">
    <property type="entry name" value="CONSERVED PROTEIN, WITH A WEAK D-GALACTARATE DEHYDRATASE/ALTRONATE HYDROLASE DOMAIN"/>
    <property type="match status" value="1"/>
</dbReference>
<gene>
    <name evidence="2" type="ORF">EQU24_07580</name>
</gene>
<organism evidence="2 3">
    <name type="scientific">Methylotuvimicrobium buryatense</name>
    <name type="common">Methylomicrobium buryatense</name>
    <dbReference type="NCBI Taxonomy" id="95641"/>
    <lineage>
        <taxon>Bacteria</taxon>
        <taxon>Pseudomonadati</taxon>
        <taxon>Pseudomonadota</taxon>
        <taxon>Gammaproteobacteria</taxon>
        <taxon>Methylococcales</taxon>
        <taxon>Methylococcaceae</taxon>
        <taxon>Methylotuvimicrobium</taxon>
    </lineage>
</organism>
<dbReference type="KEGG" id="mbur:EQU24_07580"/>
<evidence type="ECO:0000259" key="1">
    <source>
        <dbReference type="Pfam" id="PF09820"/>
    </source>
</evidence>
<feature type="domain" description="AAA-ATPase-like" evidence="1">
    <location>
        <begin position="6"/>
        <end position="202"/>
    </location>
</feature>
<reference evidence="3" key="1">
    <citation type="journal article" date="2019" name="J. Bacteriol.">
        <title>A Mutagenic Screen Identifies a TonB-Dependent Receptor Required for the Lanthanide Metal Switch in the Type I Methanotroph 'Methylotuvimicrobium buryatense' 5GB1C.</title>
        <authorList>
            <person name="Groom J.D."/>
            <person name="Ford S.M."/>
            <person name="Pesesky M.W."/>
            <person name="Lidstrom M.E."/>
        </authorList>
    </citation>
    <scope>NUCLEOTIDE SEQUENCE [LARGE SCALE GENOMIC DNA]</scope>
    <source>
        <strain evidence="3">5GB1C</strain>
    </source>
</reference>
<sequence>MMKKLPIGIQTFSELIEGNYYYVDKTALIAELIDSGKYYFLARPRRFGKSLLVSTLKSLFAGEKALFDGLFLQNHWDWSVNYPVIHISFGGGVVNSAAMLDERFRAILDETAEFYRVDLHHDDLANRFAELIKKLADQFQQRVVVLVDEYDKPILDNIEHSARAVAIREGLRNIYSVIKDRDAFIKFALLTGVSKFSKVSLFSGLNNLRDISLDGRYATLCGYTLAEIQSVFSERLSDVDFSQLAEWYNGYNFLGEKVYNPFDVLLYLEQRLFKNYWFESGSPDFLIRLVRERQYAIPDLENVVVDEAMLSRFDIDDITLENLLFQTGYLTIERVEDLGGERFYHLTYPNREVKAGLNSHLLRELVQSGQATRQQMRIYKALEQADPEQLQQALTALFAAIPHDWYRQNQLARYEGYYASIVYCCLAALGLNVIAEDMTNQGRVDLTVKLAEKIFIIEFKVLEGKRESGRALAQIKARKYWQKYATGEFQVMLIGIEFDKSERNIVHFEWEAV</sequence>
<dbReference type="InterPro" id="IPR012547">
    <property type="entry name" value="PDDEXK_9"/>
</dbReference>
<dbReference type="Pfam" id="PF09820">
    <property type="entry name" value="AAA-ATPase_like"/>
    <property type="match status" value="1"/>
</dbReference>
<dbReference type="SUPFAM" id="SSF52540">
    <property type="entry name" value="P-loop containing nucleoside triphosphate hydrolases"/>
    <property type="match status" value="1"/>
</dbReference>
<dbReference type="OrthoDB" id="5789675at2"/>
<dbReference type="InterPro" id="IPR018631">
    <property type="entry name" value="AAA-ATPase-like_dom"/>
</dbReference>
<protein>
    <recommendedName>
        <fullName evidence="1">AAA-ATPase-like domain-containing protein</fullName>
    </recommendedName>
</protein>
<dbReference type="PANTHER" id="PTHR34825:SF1">
    <property type="entry name" value="AAA-ATPASE-LIKE DOMAIN-CONTAINING PROTEIN"/>
    <property type="match status" value="1"/>
</dbReference>
<dbReference type="InterPro" id="IPR027417">
    <property type="entry name" value="P-loop_NTPase"/>
</dbReference>
<dbReference type="Proteomes" id="UP000305881">
    <property type="component" value="Chromosome"/>
</dbReference>
<proteinExistence type="predicted"/>
<dbReference type="EMBL" id="CP035467">
    <property type="protein sequence ID" value="QCW82119.1"/>
    <property type="molecule type" value="Genomic_DNA"/>
</dbReference>
<keyword evidence="3" id="KW-1185">Reference proteome</keyword>
<accession>A0A4P9ULH4</accession>
<evidence type="ECO:0000313" key="3">
    <source>
        <dbReference type="Proteomes" id="UP000305881"/>
    </source>
</evidence>
<evidence type="ECO:0000313" key="2">
    <source>
        <dbReference type="EMBL" id="QCW82119.1"/>
    </source>
</evidence>
<dbReference type="AlphaFoldDB" id="A0A4P9ULH4"/>
<dbReference type="Pfam" id="PF08011">
    <property type="entry name" value="PDDEXK_9"/>
    <property type="match status" value="1"/>
</dbReference>
<dbReference type="STRING" id="675511.GCA_000341735_01508"/>